<keyword evidence="3" id="KW-1185">Reference proteome</keyword>
<evidence type="ECO:0000313" key="2">
    <source>
        <dbReference type="EMBL" id="XAH74029.1"/>
    </source>
</evidence>
<dbReference type="InterPro" id="IPR009057">
    <property type="entry name" value="Homeodomain-like_sf"/>
</dbReference>
<dbReference type="Proteomes" id="UP001451571">
    <property type="component" value="Chromosome"/>
</dbReference>
<dbReference type="EMBL" id="CP146256">
    <property type="protein sequence ID" value="XAH74029.1"/>
    <property type="molecule type" value="Genomic_DNA"/>
</dbReference>
<protein>
    <submittedName>
        <fullName evidence="2">MurR/RpiR family transcriptional regulator</fullName>
    </submittedName>
</protein>
<evidence type="ECO:0000313" key="3">
    <source>
        <dbReference type="Proteomes" id="UP001451571"/>
    </source>
</evidence>
<dbReference type="InterPro" id="IPR047640">
    <property type="entry name" value="RpiR-like"/>
</dbReference>
<dbReference type="RefSeq" id="WP_342757625.1">
    <property type="nucleotide sequence ID" value="NZ_CP146256.1"/>
</dbReference>
<name>A0ABZ3EWR3_9FIRM</name>
<dbReference type="PANTHER" id="PTHR30514">
    <property type="entry name" value="GLUCOKINASE"/>
    <property type="match status" value="1"/>
</dbReference>
<dbReference type="InterPro" id="IPR000281">
    <property type="entry name" value="HTH_RpiR"/>
</dbReference>
<dbReference type="SUPFAM" id="SSF46689">
    <property type="entry name" value="Homeodomain-like"/>
    <property type="match status" value="1"/>
</dbReference>
<evidence type="ECO:0000259" key="1">
    <source>
        <dbReference type="PROSITE" id="PS51071"/>
    </source>
</evidence>
<dbReference type="Gene3D" id="1.10.10.10">
    <property type="entry name" value="Winged helix-like DNA-binding domain superfamily/Winged helix DNA-binding domain"/>
    <property type="match status" value="1"/>
</dbReference>
<organism evidence="2 3">
    <name type="scientific">Kineothrix sedimenti</name>
    <dbReference type="NCBI Taxonomy" id="3123317"/>
    <lineage>
        <taxon>Bacteria</taxon>
        <taxon>Bacillati</taxon>
        <taxon>Bacillota</taxon>
        <taxon>Clostridia</taxon>
        <taxon>Lachnospirales</taxon>
        <taxon>Lachnospiraceae</taxon>
        <taxon>Kineothrix</taxon>
    </lineage>
</organism>
<feature type="domain" description="HTH rpiR-type" evidence="1">
    <location>
        <begin position="1"/>
        <end position="77"/>
    </location>
</feature>
<dbReference type="Pfam" id="PF01418">
    <property type="entry name" value="HTH_6"/>
    <property type="match status" value="1"/>
</dbReference>
<gene>
    <name evidence="2" type="ORF">V6984_21425</name>
</gene>
<dbReference type="InterPro" id="IPR046348">
    <property type="entry name" value="SIS_dom_sf"/>
</dbReference>
<reference evidence="2 3" key="1">
    <citation type="submission" date="2024-02" db="EMBL/GenBank/DDBJ databases">
        <title>Bacterial strain from lacustrine sediment.</title>
        <authorList>
            <person name="Petit C."/>
            <person name="Fadhlaoui K."/>
        </authorList>
    </citation>
    <scope>NUCLEOTIDE SEQUENCE [LARGE SCALE GENOMIC DNA]</scope>
    <source>
        <strain evidence="2 3">IPX-CK</strain>
    </source>
</reference>
<sequence>MNPIELINLHESEFTKSDEKIKTYVINNPDYVSSYPIINVAAKAGVSKSALLRFCQKLGYNGYSEFKYEVSKYLLSGNFKNPTVVKSNMDIIENYLSCIQKIPDGISEDRFISFGNYITNASRIRIFGLHESGLSATYFTYRLSALGIDSEAITHSGIFSEKASFSTASDFHIFISVSGTTDCITAAAKTSFDRHTPCAIITQNNKAKYFNKYDCFIAIPSLNLDKNQLFLDSQAILFITIDLIINKLSKML</sequence>
<proteinExistence type="predicted"/>
<dbReference type="InterPro" id="IPR036388">
    <property type="entry name" value="WH-like_DNA-bd_sf"/>
</dbReference>
<accession>A0ABZ3EWR3</accession>
<dbReference type="PANTHER" id="PTHR30514:SF1">
    <property type="entry name" value="HTH-TYPE TRANSCRIPTIONAL REGULATOR HEXR-RELATED"/>
    <property type="match status" value="1"/>
</dbReference>
<dbReference type="SUPFAM" id="SSF53697">
    <property type="entry name" value="SIS domain"/>
    <property type="match status" value="1"/>
</dbReference>
<dbReference type="PROSITE" id="PS51071">
    <property type="entry name" value="HTH_RPIR"/>
    <property type="match status" value="1"/>
</dbReference>
<dbReference type="Gene3D" id="3.40.50.10490">
    <property type="entry name" value="Glucose-6-phosphate isomerase like protein, domain 1"/>
    <property type="match status" value="1"/>
</dbReference>